<dbReference type="InterPro" id="IPR050445">
    <property type="entry name" value="Bact_polysacc_biosynth/exp"/>
</dbReference>
<reference evidence="3 4" key="1">
    <citation type="submission" date="2016-10" db="EMBL/GenBank/DDBJ databases">
        <authorList>
            <person name="de Groot N.N."/>
        </authorList>
    </citation>
    <scope>NUCLEOTIDE SEQUENCE [LARGE SCALE GENOMIC DNA]</scope>
    <source>
        <strain evidence="3 4">DSM 2698</strain>
    </source>
</reference>
<dbReference type="PANTHER" id="PTHR32309">
    <property type="entry name" value="TYROSINE-PROTEIN KINASE"/>
    <property type="match status" value="1"/>
</dbReference>
<dbReference type="GO" id="GO:0004713">
    <property type="term" value="F:protein tyrosine kinase activity"/>
    <property type="evidence" value="ECO:0007669"/>
    <property type="project" value="TreeGrafter"/>
</dbReference>
<protein>
    <submittedName>
        <fullName evidence="3">Uncharacterized protein involved in exopolysaccharide biosynthesis</fullName>
    </submittedName>
</protein>
<dbReference type="EMBL" id="FMVW01000006">
    <property type="protein sequence ID" value="SCZ40615.1"/>
    <property type="molecule type" value="Genomic_DNA"/>
</dbReference>
<dbReference type="STRING" id="1120955.SAMN03080610_02617"/>
<keyword evidence="4" id="KW-1185">Reference proteome</keyword>
<name>A0A1G5NTF6_AFIMA</name>
<proteinExistence type="predicted"/>
<keyword evidence="1" id="KW-0175">Coiled coil</keyword>
<feature type="coiled-coil region" evidence="1">
    <location>
        <begin position="390"/>
        <end position="424"/>
    </location>
</feature>
<evidence type="ECO:0000313" key="3">
    <source>
        <dbReference type="EMBL" id="SCZ40615.1"/>
    </source>
</evidence>
<feature type="transmembrane region" description="Helical" evidence="2">
    <location>
        <begin position="482"/>
        <end position="502"/>
    </location>
</feature>
<feature type="transmembrane region" description="Helical" evidence="2">
    <location>
        <begin position="77"/>
        <end position="96"/>
    </location>
</feature>
<evidence type="ECO:0000256" key="2">
    <source>
        <dbReference type="SAM" id="Phobius"/>
    </source>
</evidence>
<gene>
    <name evidence="3" type="ORF">SAMN03080610_02617</name>
</gene>
<keyword evidence="2" id="KW-1133">Transmembrane helix</keyword>
<accession>A0A1G5NTF6</accession>
<keyword evidence="2" id="KW-0472">Membrane</keyword>
<keyword evidence="2" id="KW-0812">Transmembrane</keyword>
<dbReference type="GO" id="GO:0005886">
    <property type="term" value="C:plasma membrane"/>
    <property type="evidence" value="ECO:0007669"/>
    <property type="project" value="TreeGrafter"/>
</dbReference>
<dbReference type="PANTHER" id="PTHR32309:SF13">
    <property type="entry name" value="FERRIC ENTEROBACTIN TRANSPORT PROTEIN FEPE"/>
    <property type="match status" value="1"/>
</dbReference>
<evidence type="ECO:0000313" key="4">
    <source>
        <dbReference type="Proteomes" id="UP000199347"/>
    </source>
</evidence>
<organism evidence="3 4">
    <name type="scientific">Afifella marina DSM 2698</name>
    <dbReference type="NCBI Taxonomy" id="1120955"/>
    <lineage>
        <taxon>Bacteria</taxon>
        <taxon>Pseudomonadati</taxon>
        <taxon>Pseudomonadota</taxon>
        <taxon>Alphaproteobacteria</taxon>
        <taxon>Hyphomicrobiales</taxon>
        <taxon>Afifellaceae</taxon>
        <taxon>Afifella</taxon>
    </lineage>
</organism>
<evidence type="ECO:0000256" key="1">
    <source>
        <dbReference type="SAM" id="Coils"/>
    </source>
</evidence>
<dbReference type="AlphaFoldDB" id="A0A1G5NTF6"/>
<dbReference type="Proteomes" id="UP000199347">
    <property type="component" value="Unassembled WGS sequence"/>
</dbReference>
<dbReference type="OrthoDB" id="6148968at2"/>
<sequence length="526" mass="56773">MNVHTNRLEGLYSPHAEEAAGDDARTGGRHLFARLGAAAGGISRFMPRLTRTRITALSPVRLLRGGRVGDFQRLPRYALVIFAGLAAIWAPVILYISTAPLRFQSEAAMIMPGAGSSSSVNLSDIGQASTSASSPYSSSSISPTVTYKSLIESRRVLERAAGSLQLEVQELGRPRIKLLDQTSLIRLSMTGSSPEEAADKTEAILAAFLGELDQLRSDEMESREISTIDTVREHQKAVEAIRLKISALQAKTGLASADQHLELVTMIEQMGQQVVSTTSELRESEEAVVALSTMLNVDADNASSMLRLHGDIEFAALSENAAEASAKLSSLSGRFGQSHPQVVEARNNYKGAKARMDDRAQVVTGLPVVAIWEQIDPSSQGERSALLSQLVDLVAKRDGLAARVAALKQEHEAGKERVRDLVETASRLDSLNRDYKVAEAVFASALARMNTTRNDVFASYPMVQVIEQPSIEWEPSSPNKKIALGAAGAGSLFLLMGLALAWMRRPLIDRLLENEEAGDENADATA</sequence>
<dbReference type="RefSeq" id="WP_092813862.1">
    <property type="nucleotide sequence ID" value="NZ_FMVW01000006.1"/>
</dbReference>